<dbReference type="EMBL" id="RSCD01000002">
    <property type="protein sequence ID" value="RSH94461.1"/>
    <property type="molecule type" value="Genomic_DNA"/>
</dbReference>
<dbReference type="InterPro" id="IPR022830">
    <property type="entry name" value="Indigdn_synthA-like"/>
</dbReference>
<evidence type="ECO:0000256" key="3">
    <source>
        <dbReference type="ARBA" id="ARBA00022777"/>
    </source>
</evidence>
<dbReference type="Gene3D" id="3.40.1790.10">
    <property type="entry name" value="Indigoidine synthase domain"/>
    <property type="match status" value="1"/>
</dbReference>
<feature type="domain" description="Carbohydrate kinase PfkB" evidence="9">
    <location>
        <begin position="734"/>
        <end position="768"/>
    </location>
</feature>
<dbReference type="InterPro" id="IPR029056">
    <property type="entry name" value="Ribokinase-like"/>
</dbReference>
<gene>
    <name evidence="10" type="ORF">EHS25_004264</name>
</gene>
<evidence type="ECO:0000256" key="4">
    <source>
        <dbReference type="ARBA" id="ARBA00022801"/>
    </source>
</evidence>
<feature type="region of interest" description="Disordered" evidence="8">
    <location>
        <begin position="365"/>
        <end position="407"/>
    </location>
</feature>
<keyword evidence="5" id="KW-0464">Manganese</keyword>
<dbReference type="Gene3D" id="3.40.1190.20">
    <property type="match status" value="1"/>
</dbReference>
<dbReference type="SUPFAM" id="SSF110581">
    <property type="entry name" value="Indigoidine synthase A-like"/>
    <property type="match status" value="1"/>
</dbReference>
<keyword evidence="7" id="KW-0326">Glycosidase</keyword>
<feature type="domain" description="Carbohydrate kinase PfkB" evidence="9">
    <location>
        <begin position="416"/>
        <end position="526"/>
    </location>
</feature>
<dbReference type="GO" id="GO:0046872">
    <property type="term" value="F:metal ion binding"/>
    <property type="evidence" value="ECO:0007669"/>
    <property type="project" value="UniProtKB-KW"/>
</dbReference>
<keyword evidence="2" id="KW-0479">Metal-binding</keyword>
<keyword evidence="3" id="KW-0418">Kinase</keyword>
<evidence type="ECO:0000256" key="7">
    <source>
        <dbReference type="ARBA" id="ARBA00023295"/>
    </source>
</evidence>
<evidence type="ECO:0000256" key="1">
    <source>
        <dbReference type="ARBA" id="ARBA00022679"/>
    </source>
</evidence>
<evidence type="ECO:0000256" key="8">
    <source>
        <dbReference type="SAM" id="MobiDB-lite"/>
    </source>
</evidence>
<evidence type="ECO:0000313" key="11">
    <source>
        <dbReference type="Proteomes" id="UP000279259"/>
    </source>
</evidence>
<evidence type="ECO:0000259" key="9">
    <source>
        <dbReference type="Pfam" id="PF00294"/>
    </source>
</evidence>
<organism evidence="10 11">
    <name type="scientific">Saitozyma podzolica</name>
    <dbReference type="NCBI Taxonomy" id="1890683"/>
    <lineage>
        <taxon>Eukaryota</taxon>
        <taxon>Fungi</taxon>
        <taxon>Dikarya</taxon>
        <taxon>Basidiomycota</taxon>
        <taxon>Agaricomycotina</taxon>
        <taxon>Tremellomycetes</taxon>
        <taxon>Tremellales</taxon>
        <taxon>Trimorphomycetaceae</taxon>
        <taxon>Saitozyma</taxon>
    </lineage>
</organism>
<accession>A0A427YTZ0</accession>
<evidence type="ECO:0000313" key="10">
    <source>
        <dbReference type="EMBL" id="RSH94461.1"/>
    </source>
</evidence>
<dbReference type="Proteomes" id="UP000279259">
    <property type="component" value="Unassembled WGS sequence"/>
</dbReference>
<evidence type="ECO:0000256" key="2">
    <source>
        <dbReference type="ARBA" id="ARBA00022723"/>
    </source>
</evidence>
<sequence length="791" mass="83719">MFRLRSSPRGLARQAAVGLSRRGLVDLAAARQAWSGRLVLSEEVEHALSTGQPVVALESTIITHGMPHPVNLTTALSLESILRSHRSVPATIALLDGRVHVGLSRGELERLADPENPEPKTKVSRRDIAPVLARRGVGGTTVAGTMYVARSVGVGLFVTGGIGGVHRGAESSMDISADLIELGRTPMAVVCAGAKSILDIPRTLEVLETQGVCVATYGDKPDFPAFYTPSSGMQSPWTVRDPQEAARLIRMPNISFSGRCLGVTDFPDTSLTLPQPLSTLLAVPIPSEHSTAGAKVQEAVEQAVRESVEQGIDKRGKEVTPWLLKRVGELTTGSALELRLIRLDVKLIENNAHVGGRVAAELAKMQEQDDKSHASSSLYISDSPASSPSTRSRSSASSPTQTAPPAAVTAALPAPSVIVFGSAAIDITSTTSVPLSPRSTTPGSIYLSPGGVGRNIAEAAQSLLPAHAVQLVSLIGISGEDGTPDGFGKVLLAEMESVGMRTDGLVQSGGGASTAACTLALEPDGDLVAGVADMGIVETMGSEVVVDAIGTHTPGIVVFDCNPTEQIIATLLRTSLDRRIPTFCDPTSVPKLPRLTSALLPLLPSSPSDHRPLTHLSPNTLELDLIHQHLTSASPTLEERSWEYISSLNLTSEWRAKVEALSHRPDLGLEWITREGIVQKAVGCLPWITSLWVKAGMRGLLHLRITTVKPEPVSSGISQRLEGMHEGKYLALTHYPAVEVPEGEVVSTTGAGDTLVGGLVAGLLSREEETVWVQRAMERVTRTLRSRRAVG</sequence>
<name>A0A427YTZ0_9TREE</name>
<dbReference type="OrthoDB" id="198885at2759"/>
<keyword evidence="4" id="KW-0378">Hydrolase</keyword>
<dbReference type="GO" id="GO:0016301">
    <property type="term" value="F:kinase activity"/>
    <property type="evidence" value="ECO:0007669"/>
    <property type="project" value="UniProtKB-KW"/>
</dbReference>
<comment type="caution">
    <text evidence="10">The sequence shown here is derived from an EMBL/GenBank/DDBJ whole genome shotgun (WGS) entry which is preliminary data.</text>
</comment>
<proteinExistence type="inferred from homology"/>
<dbReference type="HAMAP" id="MF_01876">
    <property type="entry name" value="PsiMP_glycosidase"/>
    <property type="match status" value="1"/>
</dbReference>
<dbReference type="InterPro" id="IPR011611">
    <property type="entry name" value="PfkB_dom"/>
</dbReference>
<dbReference type="GO" id="GO:0004730">
    <property type="term" value="F:pseudouridylate synthase activity"/>
    <property type="evidence" value="ECO:0007669"/>
    <property type="project" value="InterPro"/>
</dbReference>
<dbReference type="GO" id="GO:0005737">
    <property type="term" value="C:cytoplasm"/>
    <property type="evidence" value="ECO:0007669"/>
    <property type="project" value="TreeGrafter"/>
</dbReference>
<evidence type="ECO:0000256" key="6">
    <source>
        <dbReference type="ARBA" id="ARBA00023239"/>
    </source>
</evidence>
<dbReference type="InterPro" id="IPR007342">
    <property type="entry name" value="PsuG"/>
</dbReference>
<dbReference type="PANTHER" id="PTHR42909:SF1">
    <property type="entry name" value="CARBOHYDRATE KINASE PFKB DOMAIN-CONTAINING PROTEIN"/>
    <property type="match status" value="1"/>
</dbReference>
<evidence type="ECO:0000256" key="5">
    <source>
        <dbReference type="ARBA" id="ARBA00023211"/>
    </source>
</evidence>
<dbReference type="PANTHER" id="PTHR42909">
    <property type="entry name" value="ZGC:136858"/>
    <property type="match status" value="1"/>
</dbReference>
<keyword evidence="6" id="KW-0456">Lyase</keyword>
<dbReference type="SUPFAM" id="SSF53613">
    <property type="entry name" value="Ribokinase-like"/>
    <property type="match status" value="1"/>
</dbReference>
<dbReference type="STRING" id="1890683.A0A427YTZ0"/>
<keyword evidence="11" id="KW-1185">Reference proteome</keyword>
<reference evidence="10 11" key="1">
    <citation type="submission" date="2018-11" db="EMBL/GenBank/DDBJ databases">
        <title>Genome sequence of Saitozyma podzolica DSM 27192.</title>
        <authorList>
            <person name="Aliyu H."/>
            <person name="Gorte O."/>
            <person name="Ochsenreither K."/>
        </authorList>
    </citation>
    <scope>NUCLEOTIDE SEQUENCE [LARGE SCALE GENOMIC DNA]</scope>
    <source>
        <strain evidence="10 11">DSM 27192</strain>
    </source>
</reference>
<protein>
    <recommendedName>
        <fullName evidence="9">Carbohydrate kinase PfkB domain-containing protein</fullName>
    </recommendedName>
</protein>
<dbReference type="Pfam" id="PF04227">
    <property type="entry name" value="Indigoidine_A"/>
    <property type="match status" value="1"/>
</dbReference>
<dbReference type="GO" id="GO:0016798">
    <property type="term" value="F:hydrolase activity, acting on glycosyl bonds"/>
    <property type="evidence" value="ECO:0007669"/>
    <property type="project" value="UniProtKB-KW"/>
</dbReference>
<dbReference type="PROSITE" id="PS00584">
    <property type="entry name" value="PFKB_KINASES_2"/>
    <property type="match status" value="1"/>
</dbReference>
<dbReference type="InterPro" id="IPR002173">
    <property type="entry name" value="Carboh/pur_kinase_PfkB_CS"/>
</dbReference>
<dbReference type="AlphaFoldDB" id="A0A427YTZ0"/>
<feature type="compositionally biased region" description="Low complexity" evidence="8">
    <location>
        <begin position="374"/>
        <end position="407"/>
    </location>
</feature>
<dbReference type="Pfam" id="PF00294">
    <property type="entry name" value="PfkB"/>
    <property type="match status" value="2"/>
</dbReference>
<keyword evidence="1" id="KW-0808">Transferase</keyword>